<dbReference type="PANTHER" id="PTHR44688">
    <property type="entry name" value="DNA-BINDING TRANSCRIPTIONAL ACTIVATOR DEVR_DOSR"/>
    <property type="match status" value="1"/>
</dbReference>
<dbReference type="SMART" id="SM00421">
    <property type="entry name" value="HTH_LUXR"/>
    <property type="match status" value="1"/>
</dbReference>
<dbReference type="Proteomes" id="UP000033452">
    <property type="component" value="Unassembled WGS sequence"/>
</dbReference>
<dbReference type="Pfam" id="PF00196">
    <property type="entry name" value="GerE"/>
    <property type="match status" value="1"/>
</dbReference>
<dbReference type="RefSeq" id="WP_046006518.1">
    <property type="nucleotide sequence ID" value="NZ_JXYA01000047.1"/>
</dbReference>
<dbReference type="InterPro" id="IPR036388">
    <property type="entry name" value="WH-like_DNA-bd_sf"/>
</dbReference>
<evidence type="ECO:0000256" key="3">
    <source>
        <dbReference type="ARBA" id="ARBA00023163"/>
    </source>
</evidence>
<evidence type="ECO:0000256" key="2">
    <source>
        <dbReference type="ARBA" id="ARBA00023125"/>
    </source>
</evidence>
<evidence type="ECO:0000313" key="6">
    <source>
        <dbReference type="Proteomes" id="UP000033452"/>
    </source>
</evidence>
<dbReference type="EMBL" id="JXYA01000047">
    <property type="protein sequence ID" value="KJZ06548.1"/>
    <property type="molecule type" value="Genomic_DNA"/>
</dbReference>
<dbReference type="OrthoDB" id="7053960at2"/>
<dbReference type="SUPFAM" id="SSF46894">
    <property type="entry name" value="C-terminal effector domain of the bipartite response regulators"/>
    <property type="match status" value="1"/>
</dbReference>
<accession>A0A0F4QFP4</accession>
<dbReference type="PANTHER" id="PTHR44688:SF16">
    <property type="entry name" value="DNA-BINDING TRANSCRIPTIONAL ACTIVATOR DEVR_DOSR"/>
    <property type="match status" value="1"/>
</dbReference>
<protein>
    <submittedName>
        <fullName evidence="5">LuxR family transcriptional regulator</fullName>
    </submittedName>
</protein>
<evidence type="ECO:0000256" key="1">
    <source>
        <dbReference type="ARBA" id="ARBA00023015"/>
    </source>
</evidence>
<evidence type="ECO:0000259" key="4">
    <source>
        <dbReference type="PROSITE" id="PS50043"/>
    </source>
</evidence>
<dbReference type="PROSITE" id="PS50043">
    <property type="entry name" value="HTH_LUXR_2"/>
    <property type="match status" value="1"/>
</dbReference>
<dbReference type="GO" id="GO:0006355">
    <property type="term" value="P:regulation of DNA-templated transcription"/>
    <property type="evidence" value="ECO:0007669"/>
    <property type="project" value="InterPro"/>
</dbReference>
<sequence>MTTHLNRAASGSEAFISTLYREATRIAPENYRAWALEQLSRVIDFDAAFWGSGNSADIHFHYVCHLGLDEQYAHHLQQTLAINPIKEAVINNLGKPVNMQDVIADDAFYQSELYQKLFKPYGIERILAAGHFDQDNGLYSLISLYRFDRQQVFTEQERQLQERLVFHLVNAVSHAFFLHLRVGNALQQTQDQATSAICDSNGCFHQVQPRFVALLNEYFPNRTGVTLPFAIGKDQTTVEINNLAVSFRALGELFMVTLRLPGPLDTLSPRERQIVEWVCKGLTFKEVAKQLNVAPSTVSNHLYRIYDKIGINSRSELAQLVDSQRAG</sequence>
<comment type="caution">
    <text evidence="5">The sequence shown here is derived from an EMBL/GenBank/DDBJ whole genome shotgun (WGS) entry which is preliminary data.</text>
</comment>
<reference evidence="5 6" key="1">
    <citation type="journal article" date="2015" name="BMC Genomics">
        <title>Genome mining reveals unlocked bioactive potential of marine Gram-negative bacteria.</title>
        <authorList>
            <person name="Machado H."/>
            <person name="Sonnenschein E.C."/>
            <person name="Melchiorsen J."/>
            <person name="Gram L."/>
        </authorList>
    </citation>
    <scope>NUCLEOTIDE SEQUENCE [LARGE SCALE GENOMIC DNA]</scope>
    <source>
        <strain evidence="5 6">S2471</strain>
    </source>
</reference>
<dbReference type="AlphaFoldDB" id="A0A0F4QFP4"/>
<dbReference type="GO" id="GO:0003677">
    <property type="term" value="F:DNA binding"/>
    <property type="evidence" value="ECO:0007669"/>
    <property type="project" value="UniProtKB-KW"/>
</dbReference>
<dbReference type="CDD" id="cd06170">
    <property type="entry name" value="LuxR_C_like"/>
    <property type="match status" value="1"/>
</dbReference>
<keyword evidence="2" id="KW-0238">DNA-binding</keyword>
<keyword evidence="3" id="KW-0804">Transcription</keyword>
<keyword evidence="6" id="KW-1185">Reference proteome</keyword>
<dbReference type="PATRIC" id="fig|43658.5.peg.3978"/>
<organism evidence="5 6">
    <name type="scientific">Pseudoalteromonas rubra</name>
    <dbReference type="NCBI Taxonomy" id="43658"/>
    <lineage>
        <taxon>Bacteria</taxon>
        <taxon>Pseudomonadati</taxon>
        <taxon>Pseudomonadota</taxon>
        <taxon>Gammaproteobacteria</taxon>
        <taxon>Alteromonadales</taxon>
        <taxon>Pseudoalteromonadaceae</taxon>
        <taxon>Pseudoalteromonas</taxon>
    </lineage>
</organism>
<feature type="domain" description="HTH luxR-type" evidence="4">
    <location>
        <begin position="260"/>
        <end position="325"/>
    </location>
</feature>
<evidence type="ECO:0000313" key="5">
    <source>
        <dbReference type="EMBL" id="KJZ06548.1"/>
    </source>
</evidence>
<dbReference type="SUPFAM" id="SSF55781">
    <property type="entry name" value="GAF domain-like"/>
    <property type="match status" value="1"/>
</dbReference>
<dbReference type="PRINTS" id="PR00038">
    <property type="entry name" value="HTHLUXR"/>
</dbReference>
<keyword evidence="1" id="KW-0805">Transcription regulation</keyword>
<dbReference type="Gene3D" id="1.10.10.10">
    <property type="entry name" value="Winged helix-like DNA-binding domain superfamily/Winged helix DNA-binding domain"/>
    <property type="match status" value="1"/>
</dbReference>
<dbReference type="InterPro" id="IPR000792">
    <property type="entry name" value="Tscrpt_reg_LuxR_C"/>
</dbReference>
<proteinExistence type="predicted"/>
<dbReference type="InterPro" id="IPR016032">
    <property type="entry name" value="Sig_transdc_resp-reg_C-effctor"/>
</dbReference>
<gene>
    <name evidence="5" type="ORF">TW77_18800</name>
</gene>
<name>A0A0F4QFP4_9GAMM</name>